<feature type="region of interest" description="Disordered" evidence="1">
    <location>
        <begin position="1"/>
        <end position="119"/>
    </location>
</feature>
<organism evidence="2">
    <name type="scientific">Cyclophora tenuis</name>
    <name type="common">Marine diatom</name>
    <dbReference type="NCBI Taxonomy" id="216820"/>
    <lineage>
        <taxon>Eukaryota</taxon>
        <taxon>Sar</taxon>
        <taxon>Stramenopiles</taxon>
        <taxon>Ochrophyta</taxon>
        <taxon>Bacillariophyta</taxon>
        <taxon>Fragilariophyceae</taxon>
        <taxon>Fragilariophycidae</taxon>
        <taxon>Cyclophorales</taxon>
        <taxon>Cyclophoraceae</taxon>
        <taxon>Cyclophora</taxon>
    </lineage>
</organism>
<protein>
    <submittedName>
        <fullName evidence="2">Uncharacterized protein</fullName>
    </submittedName>
</protein>
<evidence type="ECO:0000256" key="1">
    <source>
        <dbReference type="SAM" id="MobiDB-lite"/>
    </source>
</evidence>
<gene>
    <name evidence="2" type="ORF">CTEN0397_LOCUS4980</name>
</gene>
<dbReference type="AlphaFoldDB" id="A0A7S1D1N2"/>
<proteinExistence type="predicted"/>
<reference evidence="2" key="1">
    <citation type="submission" date="2021-01" db="EMBL/GenBank/DDBJ databases">
        <authorList>
            <person name="Corre E."/>
            <person name="Pelletier E."/>
            <person name="Niang G."/>
            <person name="Scheremetjew M."/>
            <person name="Finn R."/>
            <person name="Kale V."/>
            <person name="Holt S."/>
            <person name="Cochrane G."/>
            <person name="Meng A."/>
            <person name="Brown T."/>
            <person name="Cohen L."/>
        </authorList>
    </citation>
    <scope>NUCLEOTIDE SEQUENCE</scope>
    <source>
        <strain evidence="2">ECT3854</strain>
    </source>
</reference>
<dbReference type="EMBL" id="HBFW01007615">
    <property type="protein sequence ID" value="CAD8933951.1"/>
    <property type="molecule type" value="Transcribed_RNA"/>
</dbReference>
<name>A0A7S1D1N2_CYCTE</name>
<sequence length="119" mass="12924">MGNCCGGEEDSGGSSSGRPQKAFQGQGHRLGTGEEARLNATPSSPLSGGMDRDDDDDRNLPEPTYNPNLTNADREEQRQQRLAAIEARSKNKKTKKTKPSSEPLRGPNSQPLMRWNVAS</sequence>
<evidence type="ECO:0000313" key="2">
    <source>
        <dbReference type="EMBL" id="CAD8933951.1"/>
    </source>
</evidence>
<accession>A0A7S1D1N2</accession>